<gene>
    <name evidence="3" type="ORF">GCM10007415_00700</name>
</gene>
<dbReference type="EMBL" id="BMER01000001">
    <property type="protein sequence ID" value="GGG73190.1"/>
    <property type="molecule type" value="Genomic_DNA"/>
</dbReference>
<feature type="transmembrane region" description="Helical" evidence="1">
    <location>
        <begin position="6"/>
        <end position="29"/>
    </location>
</feature>
<evidence type="ECO:0000259" key="2">
    <source>
        <dbReference type="Pfam" id="PF13088"/>
    </source>
</evidence>
<dbReference type="InterPro" id="IPR036278">
    <property type="entry name" value="Sialidase_sf"/>
</dbReference>
<dbReference type="AlphaFoldDB" id="A0A917HB37"/>
<dbReference type="SUPFAM" id="SSF50939">
    <property type="entry name" value="Sialidases"/>
    <property type="match status" value="1"/>
</dbReference>
<sequence length="397" mass="44605">MPFRIILPYIVFIVFFFKGIVVFGQLGNANGSHAAGIRKVKDIVIYEDPKFYATFPSVVQMRNGTFLLAFRRAPERRNYGEPGYNHIDPNSYLVAVRSEDGITWTAEPELIYAHPFGGSQDPCLLKLSDGTLLCTSYGWAPVREEALDSLKKPFFYAGGAVFLGGYVLRSEDDGKSWQGPIDPPHIPNEINHDVFRNPLPAYNRGALFEGKDGRVFWVVAATDSNSPWKTSNYLLMSDDKGLTWSYAATVARDDKVAFNEASIYETPKGDLVVFHRTANLDDYTCITRSSDGGRTFGKWENMGFKGHPLQALKLPDDRVLLVYGYRHKPYGIRARVLNAECTDFMTAPEIILREDGGSVDIGYPWSVQIDNKHVLVTYYLNHNNGTRFIAGTLLEID</sequence>
<organism evidence="3 4">
    <name type="scientific">Parapedobacter pyrenivorans</name>
    <dbReference type="NCBI Taxonomy" id="1305674"/>
    <lineage>
        <taxon>Bacteria</taxon>
        <taxon>Pseudomonadati</taxon>
        <taxon>Bacteroidota</taxon>
        <taxon>Sphingobacteriia</taxon>
        <taxon>Sphingobacteriales</taxon>
        <taxon>Sphingobacteriaceae</taxon>
        <taxon>Parapedobacter</taxon>
    </lineage>
</organism>
<keyword evidence="1" id="KW-1133">Transmembrane helix</keyword>
<reference evidence="3" key="2">
    <citation type="submission" date="2020-09" db="EMBL/GenBank/DDBJ databases">
        <authorList>
            <person name="Sun Q."/>
            <person name="Zhou Y."/>
        </authorList>
    </citation>
    <scope>NUCLEOTIDE SEQUENCE</scope>
    <source>
        <strain evidence="3">CGMCC 1.12195</strain>
    </source>
</reference>
<reference evidence="3" key="1">
    <citation type="journal article" date="2014" name="Int. J. Syst. Evol. Microbiol.">
        <title>Complete genome sequence of Corynebacterium casei LMG S-19264T (=DSM 44701T), isolated from a smear-ripened cheese.</title>
        <authorList>
            <consortium name="US DOE Joint Genome Institute (JGI-PGF)"/>
            <person name="Walter F."/>
            <person name="Albersmeier A."/>
            <person name="Kalinowski J."/>
            <person name="Ruckert C."/>
        </authorList>
    </citation>
    <scope>NUCLEOTIDE SEQUENCE</scope>
    <source>
        <strain evidence="3">CGMCC 1.12195</strain>
    </source>
</reference>
<keyword evidence="4" id="KW-1185">Reference proteome</keyword>
<evidence type="ECO:0000313" key="3">
    <source>
        <dbReference type="EMBL" id="GGG73190.1"/>
    </source>
</evidence>
<dbReference type="Gene3D" id="2.120.10.10">
    <property type="match status" value="1"/>
</dbReference>
<keyword evidence="1" id="KW-0472">Membrane</keyword>
<feature type="domain" description="Sialidase" evidence="2">
    <location>
        <begin position="166"/>
        <end position="371"/>
    </location>
</feature>
<dbReference type="CDD" id="cd15482">
    <property type="entry name" value="Sialidase_non-viral"/>
    <property type="match status" value="1"/>
</dbReference>
<comment type="caution">
    <text evidence="3">The sequence shown here is derived from an EMBL/GenBank/DDBJ whole genome shotgun (WGS) entry which is preliminary data.</text>
</comment>
<dbReference type="Proteomes" id="UP000660862">
    <property type="component" value="Unassembled WGS sequence"/>
</dbReference>
<evidence type="ECO:0000256" key="1">
    <source>
        <dbReference type="SAM" id="Phobius"/>
    </source>
</evidence>
<dbReference type="PANTHER" id="PTHR43752">
    <property type="entry name" value="BNR/ASP-BOX REPEAT FAMILY PROTEIN"/>
    <property type="match status" value="1"/>
</dbReference>
<accession>A0A917HB37</accession>
<dbReference type="Pfam" id="PF13088">
    <property type="entry name" value="BNR_2"/>
    <property type="match status" value="1"/>
</dbReference>
<evidence type="ECO:0000313" key="4">
    <source>
        <dbReference type="Proteomes" id="UP000660862"/>
    </source>
</evidence>
<dbReference type="PANTHER" id="PTHR43752:SF2">
    <property type="entry name" value="BNR_ASP-BOX REPEAT FAMILY PROTEIN"/>
    <property type="match status" value="1"/>
</dbReference>
<name>A0A917HB37_9SPHI</name>
<dbReference type="InterPro" id="IPR011040">
    <property type="entry name" value="Sialidase"/>
</dbReference>
<proteinExistence type="predicted"/>
<protein>
    <recommendedName>
        <fullName evidence="2">Sialidase domain-containing protein</fullName>
    </recommendedName>
</protein>
<dbReference type="RefSeq" id="WP_188503965.1">
    <property type="nucleotide sequence ID" value="NZ_BMER01000001.1"/>
</dbReference>
<keyword evidence="1" id="KW-0812">Transmembrane</keyword>